<dbReference type="InterPro" id="IPR014756">
    <property type="entry name" value="Ig_E-set"/>
</dbReference>
<dbReference type="PANTHER" id="PTHR46769">
    <property type="entry name" value="POLYCYSTIC KIDNEY AND HEPATIC DISEASE 1 (AUTOSOMAL RECESSIVE)-LIKE 1"/>
    <property type="match status" value="1"/>
</dbReference>
<evidence type="ECO:0000256" key="6">
    <source>
        <dbReference type="ARBA" id="ARBA00022729"/>
    </source>
</evidence>
<evidence type="ECO:0000256" key="11">
    <source>
        <dbReference type="ARBA" id="ARBA00023273"/>
    </source>
</evidence>
<keyword evidence="6 14" id="KW-0732">Signal</keyword>
<evidence type="ECO:0000256" key="4">
    <source>
        <dbReference type="ARBA" id="ARBA00022475"/>
    </source>
</evidence>
<dbReference type="InterPro" id="IPR055401">
    <property type="entry name" value="CEMIP_beta-hel_dom"/>
</dbReference>
<reference evidence="18" key="1">
    <citation type="submission" date="2025-08" db="UniProtKB">
        <authorList>
            <consortium name="RefSeq"/>
        </authorList>
    </citation>
    <scope>IDENTIFICATION</scope>
</reference>
<proteinExistence type="predicted"/>
<evidence type="ECO:0000256" key="9">
    <source>
        <dbReference type="ARBA" id="ARBA00023136"/>
    </source>
</evidence>
<dbReference type="InterPro" id="IPR011050">
    <property type="entry name" value="Pectin_lyase_fold/virulence"/>
</dbReference>
<dbReference type="SUPFAM" id="SSF51126">
    <property type="entry name" value="Pectin lyase-like"/>
    <property type="match status" value="2"/>
</dbReference>
<dbReference type="RefSeq" id="XP_057411302.1">
    <property type="nucleotide sequence ID" value="XM_057555319.1"/>
</dbReference>
<evidence type="ECO:0000259" key="15">
    <source>
        <dbReference type="PROSITE" id="PS51484"/>
    </source>
</evidence>
<dbReference type="SUPFAM" id="SSF81296">
    <property type="entry name" value="E set domains"/>
    <property type="match status" value="3"/>
</dbReference>
<keyword evidence="17" id="KW-1185">Reference proteome</keyword>
<dbReference type="Gene3D" id="2.60.40.10">
    <property type="entry name" value="Immunoglobulins"/>
    <property type="match status" value="2"/>
</dbReference>
<dbReference type="Pfam" id="PF24606">
    <property type="entry name" value="CEMIP_beta-hel"/>
    <property type="match status" value="1"/>
</dbReference>
<evidence type="ECO:0000256" key="8">
    <source>
        <dbReference type="ARBA" id="ARBA00022989"/>
    </source>
</evidence>
<organism evidence="17 18">
    <name type="scientific">Balaenoptera acutorostrata</name>
    <name type="common">Common minke whale</name>
    <name type="synonym">Balaena rostrata</name>
    <dbReference type="NCBI Taxonomy" id="9767"/>
    <lineage>
        <taxon>Eukaryota</taxon>
        <taxon>Metazoa</taxon>
        <taxon>Chordata</taxon>
        <taxon>Craniata</taxon>
        <taxon>Vertebrata</taxon>
        <taxon>Euteleostomi</taxon>
        <taxon>Mammalia</taxon>
        <taxon>Eutheria</taxon>
        <taxon>Laurasiatheria</taxon>
        <taxon>Artiodactyla</taxon>
        <taxon>Whippomorpha</taxon>
        <taxon>Cetacea</taxon>
        <taxon>Mysticeti</taxon>
        <taxon>Balaenopteridae</taxon>
        <taxon>Balaenoptera</taxon>
    </lineage>
</organism>
<dbReference type="Proteomes" id="UP001652580">
    <property type="component" value="Chromosome 10"/>
</dbReference>
<feature type="domain" description="G8" evidence="15">
    <location>
        <begin position="2325"/>
        <end position="2451"/>
    </location>
</feature>
<evidence type="ECO:0000256" key="3">
    <source>
        <dbReference type="ARBA" id="ARBA00004316"/>
    </source>
</evidence>
<dbReference type="SMART" id="SM00429">
    <property type="entry name" value="IPT"/>
    <property type="match status" value="2"/>
</dbReference>
<feature type="compositionally biased region" description="Basic and acidic residues" evidence="12">
    <location>
        <begin position="3542"/>
        <end position="3553"/>
    </location>
</feature>
<comment type="subcellular location">
    <subcellularLocation>
        <location evidence="2">Cell membrane</location>
    </subcellularLocation>
    <subcellularLocation>
        <location evidence="3">Cell projection</location>
    </subcellularLocation>
    <subcellularLocation>
        <location evidence="1">Membrane</location>
        <topology evidence="1">Single-pass membrane protein</topology>
    </subcellularLocation>
</comment>
<evidence type="ECO:0000313" key="18">
    <source>
        <dbReference type="RefSeq" id="XP_057411302.1"/>
    </source>
</evidence>
<feature type="domain" description="G8" evidence="15">
    <location>
        <begin position="1510"/>
        <end position="1631"/>
    </location>
</feature>
<evidence type="ECO:0000256" key="13">
    <source>
        <dbReference type="SAM" id="Phobius"/>
    </source>
</evidence>
<feature type="chain" id="PRO_5046255215" evidence="14">
    <location>
        <begin position="23"/>
        <end position="3664"/>
    </location>
</feature>
<protein>
    <submittedName>
        <fullName evidence="18">Fibrocystin isoform X6</fullName>
    </submittedName>
</protein>
<dbReference type="InterPro" id="IPR006626">
    <property type="entry name" value="PbH1"/>
</dbReference>
<keyword evidence="9 13" id="KW-0472">Membrane</keyword>
<evidence type="ECO:0000256" key="10">
    <source>
        <dbReference type="ARBA" id="ARBA00023180"/>
    </source>
</evidence>
<dbReference type="SUPFAM" id="SSF56988">
    <property type="entry name" value="Anthrax protective antigen"/>
    <property type="match status" value="1"/>
</dbReference>
<evidence type="ECO:0000256" key="2">
    <source>
        <dbReference type="ARBA" id="ARBA00004236"/>
    </source>
</evidence>
<evidence type="ECO:0000259" key="16">
    <source>
        <dbReference type="PROSITE" id="PS51820"/>
    </source>
</evidence>
<dbReference type="CDD" id="cd00603">
    <property type="entry name" value="IPT_PCSR"/>
    <property type="match status" value="3"/>
</dbReference>
<evidence type="ECO:0000256" key="1">
    <source>
        <dbReference type="ARBA" id="ARBA00004167"/>
    </source>
</evidence>
<keyword evidence="8 13" id="KW-1133">Transmembrane helix</keyword>
<sequence>MTGWLVSLTSIKILLLAVPCLSVHIEPEEGSLAGGTWITVIFDGLEPGLLYPANGSQLEIHLVNVAVPMLPIIPCDISPVLLDLPIVMCRTRSLLSEAHEGLYYLEVQAGGQVVGSPSSGPRDSCTFKFSRAQTPIVYQVNPPSGVPGNLIHVYGWIITGRSETFDFDAEYVHSPLMLEAQGDKWVTPCSLVNRQTGCRYPIQEDHGLGTLQCRVEGNYIGSQNVSFSVFNKGKSMVHKDAWLVSAKQDLFLYQTYSEILSVFPETGSLGGRTDITITGDFFDNPAQVTIAGILCDIRHVSPRRIECTTGAPGKGAKLSAPQAGNRGLLFEVGDAAEGFDLTEATPGYRWQIVPNASSPFGFWSKQGQPFRARLSGFFVAPETNNYTFWIQADNQASLYFSQSEDPRTKVKVASITVGTADWFDSWEQNGSEETWQQKSPKLELLGGARYYLEAEHRGRAPSSGLRIGVQIHNTWLNPEVVSTYLREKHQIQARAQRLPEIQMLMVSGTGNFFLTWDNVSSQPIPANATAHQIQTALEELLAVKCKLEPLSANILLRLGFEQGLESSSSDGHLTSGTEPFCGRFSFHQPRHLVLTPPAAQKGNRLDQYTHLCLAYKGHVNTILTVTVSFTIGFQNTVKKNVTCDWSLAGASPNSWQFACTDLWKACVLHSVHLQPPPANSPVLVHQVDLLPLSPEMGVFYVDEIIIADTNLTVSQAASGTARPGGNLLELLSVVGSPPVYSVTSWLAGCGLELPLITASSVPTGGAEEGSGLVQVTTQRLQRTSPPLGGHFRIQLSNTVIPAVPVHISASHLQKLLQTNADDFTSRYLNVSDFTVTEDLKSCYEHVWTLSWSNQVGDLPSFIRVSDENLTGVNPAVTTRVVYDGGVFLGPIFGDMLVTANQYTQVVVRVNDIPAHCSGSCSFQYLEGSTPWVHSVWYALDDIDLLVYITGNSFSGDSKALQVTVNKTSCKVIFSNQTNVVCQTGLLPVGMHQISMLVRPSGLAVNASGGGLFLNVEPRLDTVEPSRAADIGGLWATIRGSSLEDVSLVLFGSQFCAINVTTSNSRRIQCKVPPKGEDGPTVNVTVIRGDHSVVLPKAFTYVSSLNPVIVSLSRNRSNIAGGETLSIGMALPMNHTDLDAQVHIGDTRAQVRAQAAQGLEVVLPPLPAGLHGISVSINGVHIHAQGVDLHIQYLTEVFSIQPCCGSLLGNGSVALDIEVDGLSYQVGVIGYSDAFTPELLSVSQTDDVLTFLVAGISGAANVDIFIGMFPCVGVSGNRTLLQCVVPSLPAGEYQVRGYDRLRGWASSILMFTSRVTVTAVTENFGCLGGRLVHVFGAGFSPENISAAVCGAPCQVLANATVSAFSCLVLPLDVSLAFLCGLRPAEENCETSGCSYVQCDLTVAVGTESLPESWPYFYTCEESSRCICAQDRWTEFVFPSFSGLFISPKVERDEVLIYNSSCTITMETEAKMECETPNQPITAKITEIQKSWGQNTQDNFPFQFCRRWSRAHSWFPERLPQEGDNVTVEKGQLLLLDTNTSILNFLHVKGGKLIFLDPGPVELRAHSILVSDGGEFRIGSEDKPFQGKAQIKLYGSSHSTPFFPYGVKFLAVRNGTLSLHGSLPEVVVTHLRAAAYARDTVLALEDAVDWHAGDEVIVISGMGAEGAKPLEEIVIVETAQNTDLHLRSPLRYSHNSTENWVAGELHVLKVMVVLLSRSVTIQGNLTDERLQLLASCQGANASEGDLQNCLYFKSEKMLGSRDLGARVIIQSFPKEPSWVQLKGVQFRDLGQAFCKHASSLTLVGALRGSYMQGCTVWRSFSRGLSMARTLGLKVDSNVFYDILGHTLLVGASPEIRYIPWEVIPGRENDWSEQGNIIRNNVIISVSGAEGLSSTEMVTPSGIYIRDPTNVVEGNRVCAAGYGYFFHLVTNQTSQAPLLSFTRNSAHACTRCGLFVYPKFQPTWDNGTGPTLFQNFTVWGSAGGAQIFRSSNLQLKNFQVYACRDFGIDILETDANTSVTDSLLLAHFAPKGSLCMSAGIKTPKRWELIVSNTTFVNFDLIDCVAIRTCSGCSRGQGGFTVKTSQLKFTNSPNLVAFPFPHAAILEDLDGSLSGKNRSHVLASMETLPASCLVKASFSQLVHGSVCEENVLFHRMSIGLANAPNVSYDLTITDSRNKTTTVSYVHDTLSNPYGWMALLLDQETYSLRFESPWTNSSLQYSATFENFAPGNYLLLVHTDLWPYPDILIRCGSQVGRSLPSLPSPGRDQGCDWFFHSQLRQLTYLVSGEGQVQVILQVREGVAPTISASSSAPESVLKWSLPEAWEGMEKGWGGHSGTIPGPGDDVLILPNRTVLVDTDLPSLRGLYVMGTLEFPVDRSNVLSMACMLIAGGELRVGTLENPLEKEKKLLILLRASEGVFCDRFIGIRIDPGTIGVFGKVQLHSAYPKKSWTHLGADIASGNERIIVENTVDWRPQDKIVLSSSSYEPHEAEVLTVKEVRGHHISIQERLRHRHIGSVHVMEDGRHIRLASEVGLLTRNIQIQGDTSCGGRLLVGSFRKSSVEGFSGILQLFNVEIQNFGSPLYSSIELIDMSAGSWIISCTLHQSCGGGIRAAASQGIVLNDNVVFSTAGHGIDLEGQGYSLSNNLVVLMTQSAWSPVWVAGIKVNQAKDMHLHGNVVAGSERLGFHIRGYRCSSPEALWSDNVAHSSLHGLHLYKETGLDNCTNISGFLAFKNFDYGAMLHVENGMEIENLTLVDNTIGLLAVVYVSSAPQCYSENLQIVVRNSVIVATSSSFDCIQDRVKPRSANVTSPDRAPSNPRGGRVGILWPVFTSEPNRWPQEPWHKVRNGHLISGIMKLQDVTFSSFVKSCYSDDLDVCILSNAENTGIVPLITAERTRMLKIKDKNKFYFPPLQTRKDLGMLVCSESDCESPRKYLFKDLDGRALGLPPPVSVFPKIEAEWTGSFFNTGTFREEQKCTYRSLIQGYICKQTDQVILILDSADATWTMQKLYPVVSVTSGFVDTFSSVNANTPCSTSGYVSAFYSILPTKEITKVCFVDQTPQVLRFFLLGNKSTSKLLLAVFYHELQSPSVFLGERFITPTQVQSTSSLLNGSVGANYFSIMDNLLYVVLQGEETIEIRSGVSIHLALTVMFSVLEKGWEMMTLERLTDFLQVSQDQIRFIHEMPGSEATLKAMADHRAKRKRNCPTVTCASHDRVGQRRLLMMEMSSYRVLPPTTMETISKVMVVEIGDLPAVRNTGVIPSLSSNRLQTLAHQVITAQQIGVLENVLNMTIGALLVTQSKGVIGYGNTSNFETGNLIYIRPYGLSVLVQPSDGEVGKELTVQPQLVFLDKQVPCAQNRRVESLGPPSEPWVISVSLEGTSDSMLRGCTQAETQDGYVRFSNLAVLISGSNWHFIFTVTSPPGVNFTARSRLFAVLPATPSERPTIILAASLCSGVSWLALCCLVCCWFKKSKSRKIKSEEISESQTNDQKSHSHVSPKRQGSQVETGKEGTTMAEDLRMKVMLGKLNQLPHQSLNGVSRRKVSRRAVQEEGGSREEAEAAVPAPSITSVASQGNTCALGSPAQQVYLQETGSWKEAQEQVLRYQLSGQDQLLLPCPDLRRETQRLQGRSRLGKEHVSLGLSQEKPASCGATEAFCLRSVRPEAVQEQL</sequence>
<dbReference type="InterPro" id="IPR002909">
    <property type="entry name" value="IPT_dom"/>
</dbReference>
<dbReference type="PANTHER" id="PTHR46769:SF1">
    <property type="entry name" value="FIBROCYSTIN"/>
    <property type="match status" value="1"/>
</dbReference>
<keyword evidence="11" id="KW-0966">Cell projection</keyword>
<dbReference type="PROSITE" id="PS51484">
    <property type="entry name" value="G8"/>
    <property type="match status" value="2"/>
</dbReference>
<dbReference type="Pfam" id="PF01833">
    <property type="entry name" value="TIG"/>
    <property type="match status" value="4"/>
</dbReference>
<evidence type="ECO:0000313" key="17">
    <source>
        <dbReference type="Proteomes" id="UP001652580"/>
    </source>
</evidence>
<evidence type="ECO:0000256" key="14">
    <source>
        <dbReference type="SAM" id="SignalP"/>
    </source>
</evidence>
<keyword evidence="4" id="KW-1003">Cell membrane</keyword>
<dbReference type="Pfam" id="PF10162">
    <property type="entry name" value="G8"/>
    <property type="match status" value="2"/>
</dbReference>
<feature type="region of interest" description="Disordered" evidence="12">
    <location>
        <begin position="3474"/>
        <end position="3506"/>
    </location>
</feature>
<name>A0ABM3UAD0_BALAC</name>
<dbReference type="InterPro" id="IPR012334">
    <property type="entry name" value="Pectin_lyas_fold"/>
</dbReference>
<dbReference type="InterPro" id="IPR037524">
    <property type="entry name" value="PA14/GLEYA"/>
</dbReference>
<feature type="region of interest" description="Disordered" evidence="12">
    <location>
        <begin position="3530"/>
        <end position="3557"/>
    </location>
</feature>
<feature type="domain" description="PA14" evidence="16">
    <location>
        <begin position="323"/>
        <end position="483"/>
    </location>
</feature>
<dbReference type="SMART" id="SM01225">
    <property type="entry name" value="G8"/>
    <property type="match status" value="2"/>
</dbReference>
<feature type="transmembrane region" description="Helical" evidence="13">
    <location>
        <begin position="3441"/>
        <end position="3464"/>
    </location>
</feature>
<keyword evidence="5 13" id="KW-0812">Transmembrane</keyword>
<dbReference type="InterPro" id="IPR052387">
    <property type="entry name" value="Fibrocystin"/>
</dbReference>
<feature type="signal peptide" evidence="14">
    <location>
        <begin position="1"/>
        <end position="22"/>
    </location>
</feature>
<dbReference type="SMART" id="SM00710">
    <property type="entry name" value="PbH1"/>
    <property type="match status" value="7"/>
</dbReference>
<accession>A0ABM3UAD0</accession>
<keyword evidence="10" id="KW-0325">Glycoprotein</keyword>
<keyword evidence="7" id="KW-0677">Repeat</keyword>
<dbReference type="InterPro" id="IPR013783">
    <property type="entry name" value="Ig-like_fold"/>
</dbReference>
<dbReference type="Gene3D" id="2.160.20.10">
    <property type="entry name" value="Single-stranded right-handed beta-helix, Pectin lyase-like"/>
    <property type="match status" value="1"/>
</dbReference>
<dbReference type="PROSITE" id="PS51820">
    <property type="entry name" value="PA14"/>
    <property type="match status" value="1"/>
</dbReference>
<evidence type="ECO:0000256" key="5">
    <source>
        <dbReference type="ARBA" id="ARBA00022692"/>
    </source>
</evidence>
<gene>
    <name evidence="18" type="primary">PKHD1</name>
</gene>
<dbReference type="GeneID" id="103001639"/>
<evidence type="ECO:0000256" key="12">
    <source>
        <dbReference type="SAM" id="MobiDB-lite"/>
    </source>
</evidence>
<dbReference type="InterPro" id="IPR019316">
    <property type="entry name" value="G8_domain"/>
</dbReference>
<evidence type="ECO:0000256" key="7">
    <source>
        <dbReference type="ARBA" id="ARBA00022737"/>
    </source>
</evidence>